<feature type="compositionally biased region" description="Low complexity" evidence="2">
    <location>
        <begin position="217"/>
        <end position="227"/>
    </location>
</feature>
<dbReference type="InterPro" id="IPR052400">
    <property type="entry name" value="Zn2-C6_fungal_TF"/>
</dbReference>
<feature type="transmembrane region" description="Helical" evidence="3">
    <location>
        <begin position="115"/>
        <end position="137"/>
    </location>
</feature>
<dbReference type="Pfam" id="PF11951">
    <property type="entry name" value="Fungal_trans_2"/>
    <property type="match status" value="1"/>
</dbReference>
<dbReference type="Proteomes" id="UP001303115">
    <property type="component" value="Unassembled WGS sequence"/>
</dbReference>
<sequence length="593" mass="66703">MGSYKSGTGIWDPKWKHRWHITLLVLAVLVIILTGVYIGLAPFISRPDIMGIPFAVKTIVIISYELLTEHTRRFAKWRSVKANLILSCIEPVFWLTLIILKFMGISRMCTGGSCGVNWVTVLVVAVILVLSVHVMILSFKEYREVKEFGGSHSTSPSSLPAKDTNDATSIRAASSTAGPSQNTRKRGSQVQTVVATRRSHEKSRTGCRTCKKRRIKASSISASSSHQGRGRGGSAGVSSSLPSQLSSDINMMDLELMHNFTTYTCTTMVSDPAVRQLMRTTAVHMAVDCEYIMRSILAVSALHLSRYRPRNKDLYLERAMQHHQAATSAALALMTDLRAEECERLHLFSMLTVYYALGCPVNEVDLAPESPLIPHWLRLLHGMEPILTMLDPRTYRGVLTPLFDFGRRRMGPFLKSTPPRDPSLLVDIQSLIHRTCTDTHLIPIYDDMIEQVRRMLGLILAPSRGAMDTAVHSYSQINQRHNASQSPSTYAVSPPDPPTPAPAAWTNLEAWDMLVWQWTQGKDFLPLLEAVSPPQEAVVIFAYCLLVVRKLENQWWVEGWADHLMSKTWALLDEEHRHWVVWATEEMGWIPPR</sequence>
<feature type="region of interest" description="Disordered" evidence="2">
    <location>
        <begin position="149"/>
        <end position="242"/>
    </location>
</feature>
<accession>A0AAN6SN37</accession>
<comment type="caution">
    <text evidence="4">The sequence shown here is derived from an EMBL/GenBank/DDBJ whole genome shotgun (WGS) entry which is preliminary data.</text>
</comment>
<feature type="compositionally biased region" description="Polar residues" evidence="2">
    <location>
        <begin position="166"/>
        <end position="194"/>
    </location>
</feature>
<keyword evidence="3" id="KW-0472">Membrane</keyword>
<evidence type="ECO:0000313" key="5">
    <source>
        <dbReference type="Proteomes" id="UP001303115"/>
    </source>
</evidence>
<dbReference type="GO" id="GO:0000981">
    <property type="term" value="F:DNA-binding transcription factor activity, RNA polymerase II-specific"/>
    <property type="evidence" value="ECO:0007669"/>
    <property type="project" value="TreeGrafter"/>
</dbReference>
<keyword evidence="3" id="KW-1133">Transmembrane helix</keyword>
<dbReference type="EMBL" id="MU854536">
    <property type="protein sequence ID" value="KAK4033343.1"/>
    <property type="molecule type" value="Genomic_DNA"/>
</dbReference>
<keyword evidence="5" id="KW-1185">Reference proteome</keyword>
<dbReference type="InterPro" id="IPR021858">
    <property type="entry name" value="Fun_TF"/>
</dbReference>
<proteinExistence type="predicted"/>
<dbReference type="PANTHER" id="PTHR47657:SF7">
    <property type="entry name" value="STEROL REGULATORY ELEMENT-BINDING PROTEIN ECM22"/>
    <property type="match status" value="1"/>
</dbReference>
<feature type="transmembrane region" description="Helical" evidence="3">
    <location>
        <begin position="80"/>
        <end position="103"/>
    </location>
</feature>
<dbReference type="PANTHER" id="PTHR47657">
    <property type="entry name" value="STEROL REGULATORY ELEMENT-BINDING PROTEIN ECM22"/>
    <property type="match status" value="1"/>
</dbReference>
<reference evidence="5" key="1">
    <citation type="journal article" date="2023" name="Mol. Phylogenet. Evol.">
        <title>Genome-scale phylogeny and comparative genomics of the fungal order Sordariales.</title>
        <authorList>
            <person name="Hensen N."/>
            <person name="Bonometti L."/>
            <person name="Westerberg I."/>
            <person name="Brannstrom I.O."/>
            <person name="Guillou S."/>
            <person name="Cros-Aarteil S."/>
            <person name="Calhoun S."/>
            <person name="Haridas S."/>
            <person name="Kuo A."/>
            <person name="Mondo S."/>
            <person name="Pangilinan J."/>
            <person name="Riley R."/>
            <person name="LaButti K."/>
            <person name="Andreopoulos B."/>
            <person name="Lipzen A."/>
            <person name="Chen C."/>
            <person name="Yan M."/>
            <person name="Daum C."/>
            <person name="Ng V."/>
            <person name="Clum A."/>
            <person name="Steindorff A."/>
            <person name="Ohm R.A."/>
            <person name="Martin F."/>
            <person name="Silar P."/>
            <person name="Natvig D.O."/>
            <person name="Lalanne C."/>
            <person name="Gautier V."/>
            <person name="Ament-Velasquez S.L."/>
            <person name="Kruys A."/>
            <person name="Hutchinson M.I."/>
            <person name="Powell A.J."/>
            <person name="Barry K."/>
            <person name="Miller A.N."/>
            <person name="Grigoriev I.V."/>
            <person name="Debuchy R."/>
            <person name="Gladieux P."/>
            <person name="Hiltunen Thoren M."/>
            <person name="Johannesson H."/>
        </authorList>
    </citation>
    <scope>NUCLEOTIDE SEQUENCE [LARGE SCALE GENOMIC DNA]</scope>
    <source>
        <strain evidence="5">CBS 284.82</strain>
    </source>
</reference>
<keyword evidence="3" id="KW-0812">Transmembrane</keyword>
<name>A0AAN6SN37_9PEZI</name>
<protein>
    <submittedName>
        <fullName evidence="4">Uncharacterized protein</fullName>
    </submittedName>
</protein>
<evidence type="ECO:0000256" key="1">
    <source>
        <dbReference type="ARBA" id="ARBA00023242"/>
    </source>
</evidence>
<evidence type="ECO:0000313" key="4">
    <source>
        <dbReference type="EMBL" id="KAK4033343.1"/>
    </source>
</evidence>
<organism evidence="4 5">
    <name type="scientific">Parachaetomium inaequale</name>
    <dbReference type="NCBI Taxonomy" id="2588326"/>
    <lineage>
        <taxon>Eukaryota</taxon>
        <taxon>Fungi</taxon>
        <taxon>Dikarya</taxon>
        <taxon>Ascomycota</taxon>
        <taxon>Pezizomycotina</taxon>
        <taxon>Sordariomycetes</taxon>
        <taxon>Sordariomycetidae</taxon>
        <taxon>Sordariales</taxon>
        <taxon>Chaetomiaceae</taxon>
        <taxon>Parachaetomium</taxon>
    </lineage>
</organism>
<gene>
    <name evidence="4" type="ORF">C8A01DRAFT_19701</name>
</gene>
<dbReference type="AlphaFoldDB" id="A0AAN6SN37"/>
<feature type="transmembrane region" description="Helical" evidence="3">
    <location>
        <begin position="21"/>
        <end position="44"/>
    </location>
</feature>
<evidence type="ECO:0000256" key="3">
    <source>
        <dbReference type="SAM" id="Phobius"/>
    </source>
</evidence>
<keyword evidence="1" id="KW-0539">Nucleus</keyword>
<evidence type="ECO:0000256" key="2">
    <source>
        <dbReference type="SAM" id="MobiDB-lite"/>
    </source>
</evidence>